<organism evidence="6 7">
    <name type="scientific">Mikania micrantha</name>
    <name type="common">bitter vine</name>
    <dbReference type="NCBI Taxonomy" id="192012"/>
    <lineage>
        <taxon>Eukaryota</taxon>
        <taxon>Viridiplantae</taxon>
        <taxon>Streptophyta</taxon>
        <taxon>Embryophyta</taxon>
        <taxon>Tracheophyta</taxon>
        <taxon>Spermatophyta</taxon>
        <taxon>Magnoliopsida</taxon>
        <taxon>eudicotyledons</taxon>
        <taxon>Gunneridae</taxon>
        <taxon>Pentapetalae</taxon>
        <taxon>asterids</taxon>
        <taxon>campanulids</taxon>
        <taxon>Asterales</taxon>
        <taxon>Asteraceae</taxon>
        <taxon>Asteroideae</taxon>
        <taxon>Heliantheae alliance</taxon>
        <taxon>Eupatorieae</taxon>
        <taxon>Mikania</taxon>
    </lineage>
</organism>
<feature type="domain" description="Ubiquitin-like protease family profile" evidence="5">
    <location>
        <begin position="1010"/>
        <end position="1129"/>
    </location>
</feature>
<dbReference type="PANTHER" id="PTHR48462:SF1">
    <property type="entry name" value="PROTEIN, PUTATIVE-RELATED"/>
    <property type="match status" value="1"/>
</dbReference>
<keyword evidence="2" id="KW-0645">Protease</keyword>
<proteinExistence type="inferred from homology"/>
<accession>A0A5N6N401</accession>
<comment type="similarity">
    <text evidence="1">Belongs to the peptidase C48 family.</text>
</comment>
<evidence type="ECO:0000256" key="3">
    <source>
        <dbReference type="ARBA" id="ARBA00022801"/>
    </source>
</evidence>
<dbReference type="Proteomes" id="UP000326396">
    <property type="component" value="Linkage Group LG3"/>
</dbReference>
<feature type="compositionally biased region" description="Basic and acidic residues" evidence="4">
    <location>
        <begin position="536"/>
        <end position="548"/>
    </location>
</feature>
<dbReference type="GO" id="GO:0008234">
    <property type="term" value="F:cysteine-type peptidase activity"/>
    <property type="evidence" value="ECO:0007669"/>
    <property type="project" value="InterPro"/>
</dbReference>
<keyword evidence="3" id="KW-0378">Hydrolase</keyword>
<protein>
    <recommendedName>
        <fullName evidence="5">Ubiquitin-like protease family profile domain-containing protein</fullName>
    </recommendedName>
</protein>
<gene>
    <name evidence="6" type="ORF">E3N88_25167</name>
</gene>
<dbReference type="InterPro" id="IPR038765">
    <property type="entry name" value="Papain-like_cys_pep_sf"/>
</dbReference>
<evidence type="ECO:0000313" key="6">
    <source>
        <dbReference type="EMBL" id="KAD4384999.1"/>
    </source>
</evidence>
<keyword evidence="7" id="KW-1185">Reference proteome</keyword>
<feature type="region of interest" description="Disordered" evidence="4">
    <location>
        <begin position="844"/>
        <end position="866"/>
    </location>
</feature>
<evidence type="ECO:0000313" key="7">
    <source>
        <dbReference type="Proteomes" id="UP000326396"/>
    </source>
</evidence>
<name>A0A5N6N401_9ASTR</name>
<feature type="compositionally biased region" description="Basic and acidic residues" evidence="4">
    <location>
        <begin position="845"/>
        <end position="859"/>
    </location>
</feature>
<dbReference type="InterPro" id="IPR003653">
    <property type="entry name" value="Peptidase_C48_C"/>
</dbReference>
<dbReference type="AlphaFoldDB" id="A0A5N6N401"/>
<comment type="caution">
    <text evidence="6">The sequence shown here is derived from an EMBL/GenBank/DDBJ whole genome shotgun (WGS) entry which is preliminary data.</text>
</comment>
<evidence type="ECO:0000256" key="2">
    <source>
        <dbReference type="ARBA" id="ARBA00022670"/>
    </source>
</evidence>
<evidence type="ECO:0000259" key="5">
    <source>
        <dbReference type="Pfam" id="PF02902"/>
    </source>
</evidence>
<evidence type="ECO:0000256" key="1">
    <source>
        <dbReference type="ARBA" id="ARBA00005234"/>
    </source>
</evidence>
<dbReference type="GO" id="GO:0006508">
    <property type="term" value="P:proteolysis"/>
    <property type="evidence" value="ECO:0007669"/>
    <property type="project" value="UniProtKB-KW"/>
</dbReference>
<dbReference type="PANTHER" id="PTHR48462">
    <property type="entry name" value="PROTEIN, PUTATIVE-RELATED"/>
    <property type="match status" value="1"/>
</dbReference>
<dbReference type="Pfam" id="PF02902">
    <property type="entry name" value="Peptidase_C48"/>
    <property type="match status" value="1"/>
</dbReference>
<dbReference type="Gene3D" id="3.40.395.10">
    <property type="entry name" value="Adenoviral Proteinase, Chain A"/>
    <property type="match status" value="1"/>
</dbReference>
<dbReference type="OrthoDB" id="1704390at2759"/>
<reference evidence="6 7" key="1">
    <citation type="submission" date="2019-05" db="EMBL/GenBank/DDBJ databases">
        <title>Mikania micrantha, genome provides insights into the molecular mechanism of rapid growth.</title>
        <authorList>
            <person name="Liu B."/>
        </authorList>
    </citation>
    <scope>NUCLEOTIDE SEQUENCE [LARGE SCALE GENOMIC DNA]</scope>
    <source>
        <strain evidence="6">NLD-2019</strain>
        <tissue evidence="6">Leaf</tissue>
    </source>
</reference>
<dbReference type="SUPFAM" id="SSF54001">
    <property type="entry name" value="Cysteine proteinases"/>
    <property type="match status" value="1"/>
</dbReference>
<sequence>MGLGDWVASSSEMGVRPMDGVWPCPFRGFHCCPDGMAGSKGFPRLIAHIKRLHLSSDDRKKVLREAISTDLDLFVSVGEALKSSGQWLCGVCMCLHALSRGCHHEDGLTVFNRVVGDTEEFIVGIPKPRTGKEVVHLGGLVVDDGLLDRVFSLPITTVKSIPPSCRMAFSHALTAALGKVATTPDSVEAWVRLLLLPRCTLRVFRPSNRQEHRSGNRKSLQCQSIRRSLAAWGDEDGFVELILSLLAQPSNESPSLDKPSSSSVNPTNHPNVKQCLRKVADGHFTAAVKVLCSSGVAPFGNDTLKALVAKHPTLPPPVMPDFFLAQPPLVVDANCVFKCITSFPKGTSCGRDGLRAQHILDSFCGEGSAIAGGLLKAISTVVNLCLAGRCPKTLAEFVASAPLTPLLKPDNGIRPIAVGMIWRRLVSKAAMRGVGKEMAKYLGDFQFGVGVPSGAEAVLHSANRFLNEFHSDGSLAMLTVDFTNAFNLVSRTSLLHEVRTRCPSISLWVDFLYGQPARLYVGSISIAANTDTSRVLNERRSKTNNDRRAGRKKKDNMTPISIQSYDSSDDDDDFVRPPKRIKQTSKTVDQTSEDIRQQFVDYMDKKLKGRVGVVNLKHSVTDLSKQQKKAIIDMGFKPFLSIAVDTIPTRLAHWLVSNYDYERNELNAGNHIIKVTSVTLKDVLGVPLRKITVNEKYKPRIGSSDTLKTWKEQYDVDVVGGNSPLSHSIGIAQDEVYVQQPSPNVPITTSYSENIIIINQKISAFESLGKEIHSFFTEKSSEVANNEEMTNMKKKWDDTINVISTLASVGNLGSDHIPQEYHLDDITPTFVQEMVQACEQPVSIENKDQQSDPLDKDDTNQTPAFPIKHTYKRHPRENFVSESLRSPFVERSVVLGSKLTKEETVLSRYMFDPRNDPHTLVFMTQSETEFYKVIFESLFPGIYVHIGVLESWMHILNADEKHRGPGSPLRLFLTPNIIPLPMLEKGIPNKARMEVFQSSIDVLLTNYNINNINKVDLIFIPIIKSEHVFLFVFDLKNPSVVIIDNMETANQSGDRYSHIPYIMKDVLTNYLLSNDHQSALKISNQNPQSIDLPWKTKKNGVDCGIFCMRHMETYMGGGPKKWNSGLLNESEGQKKQLNQLRFKYLCKILMSNVNFLKEDILVLSRKHDEMDEKKKKWPKTITNMIKSRQRKYL</sequence>
<feature type="region of interest" description="Disordered" evidence="4">
    <location>
        <begin position="533"/>
        <end position="588"/>
    </location>
</feature>
<evidence type="ECO:0000256" key="4">
    <source>
        <dbReference type="SAM" id="MobiDB-lite"/>
    </source>
</evidence>
<dbReference type="EMBL" id="SZYD01000013">
    <property type="protein sequence ID" value="KAD4384999.1"/>
    <property type="molecule type" value="Genomic_DNA"/>
</dbReference>